<keyword evidence="1" id="KW-1133">Transmembrane helix</keyword>
<keyword evidence="1" id="KW-0812">Transmembrane</keyword>
<feature type="transmembrane region" description="Helical" evidence="1">
    <location>
        <begin position="59"/>
        <end position="82"/>
    </location>
</feature>
<dbReference type="EMBL" id="CP030041">
    <property type="protein sequence ID" value="AWW30184.1"/>
    <property type="molecule type" value="Genomic_DNA"/>
</dbReference>
<name>A0A2Z4IGS2_9BACT</name>
<dbReference type="KEGG" id="est:DN752_08635"/>
<dbReference type="Proteomes" id="UP000248688">
    <property type="component" value="Chromosome"/>
</dbReference>
<proteinExistence type="predicted"/>
<organism evidence="2 3">
    <name type="scientific">Echinicola strongylocentroti</name>
    <dbReference type="NCBI Taxonomy" id="1795355"/>
    <lineage>
        <taxon>Bacteria</taxon>
        <taxon>Pseudomonadati</taxon>
        <taxon>Bacteroidota</taxon>
        <taxon>Cytophagia</taxon>
        <taxon>Cytophagales</taxon>
        <taxon>Cyclobacteriaceae</taxon>
        <taxon>Echinicola</taxon>
    </lineage>
</organism>
<keyword evidence="3" id="KW-1185">Reference proteome</keyword>
<sequence>MNNFNKGIGLKRYIFGELFLHYDGRPGVERIWIYRFGFDIFQKEDVLRSWYPKLCGFRLVFLPLLIFSLLIGAFGLVFYALAQLDIPAWSYLFVFLGVFICPVAFLMVLMFGKSAKNLVETVSFFKYLRAGNNLSRFLLLDLDDMEGFEEFYGEFLSPVYRGDFKRDKANENTLRQKLVYLHLLTYEFNNLHGLVQYVADHSENKWGTEKIYRVLQEILGANKDNIRKAQGRIHQHLDDFGEGVFNKDGEKTKECLEIAKTFFSCTDKNYANGVNMPLIIERIDDVLEKYGNEL</sequence>
<protein>
    <submittedName>
        <fullName evidence="2">Uncharacterized protein</fullName>
    </submittedName>
</protein>
<reference evidence="2 3" key="1">
    <citation type="submission" date="2018-06" db="EMBL/GenBank/DDBJ databases">
        <title>Echinicola strongylocentroti sp. nov., isolated from a sea urchin Strongylocentrotus intermedius.</title>
        <authorList>
            <person name="Bae S.S."/>
        </authorList>
    </citation>
    <scope>NUCLEOTIDE SEQUENCE [LARGE SCALE GENOMIC DNA]</scope>
    <source>
        <strain evidence="2 3">MEBiC08714</strain>
    </source>
</reference>
<evidence type="ECO:0000313" key="3">
    <source>
        <dbReference type="Proteomes" id="UP000248688"/>
    </source>
</evidence>
<gene>
    <name evidence="2" type="ORF">DN752_08635</name>
</gene>
<dbReference type="AlphaFoldDB" id="A0A2Z4IGS2"/>
<dbReference type="OrthoDB" id="840704at2"/>
<evidence type="ECO:0000313" key="2">
    <source>
        <dbReference type="EMBL" id="AWW30184.1"/>
    </source>
</evidence>
<dbReference type="RefSeq" id="WP_112783568.1">
    <property type="nucleotide sequence ID" value="NZ_CP030041.1"/>
</dbReference>
<keyword evidence="1" id="KW-0472">Membrane</keyword>
<accession>A0A2Z4IGS2</accession>
<feature type="transmembrane region" description="Helical" evidence="1">
    <location>
        <begin position="88"/>
        <end position="111"/>
    </location>
</feature>
<evidence type="ECO:0000256" key="1">
    <source>
        <dbReference type="SAM" id="Phobius"/>
    </source>
</evidence>